<dbReference type="Pfam" id="PF13559">
    <property type="entry name" value="DUF4129"/>
    <property type="match status" value="1"/>
</dbReference>
<keyword evidence="1" id="KW-0812">Transmembrane</keyword>
<reference evidence="3 4" key="1">
    <citation type="submission" date="2019-11" db="EMBL/GenBank/DDBJ databases">
        <authorList>
            <person name="Li X.-J."/>
            <person name="Feng X.-M."/>
        </authorList>
    </citation>
    <scope>NUCLEOTIDE SEQUENCE [LARGE SCALE GENOMIC DNA]</scope>
    <source>
        <strain evidence="3 4">XMNu-373</strain>
    </source>
</reference>
<sequence length="289" mass="31316">MLTALLTYFIFAECPRASAGRAGRARCASIVIVGQPGRDHKDDAATSRGTDHRIGRRLPAIAVLMAAALLVVAIAGMGRMEVVTPEWQGGQSTPVPLPPPTAEPDDPYAEWLEELESDYTPREINIPWNAALAVLIAVLAAVIAFIVRRMPKGFLSRQRRNVVGGHLDEFPDHVDELRKAVRTASSALDAQHASGSDAVIEAWLGLEAAAEASGVPRRRSQTPSEFTAGLLRQYHADETATLLLRDLYHRARFAADPNMSARDVEAARTALAAILRTLRPLDHDTVDAP</sequence>
<evidence type="ECO:0000256" key="1">
    <source>
        <dbReference type="SAM" id="Phobius"/>
    </source>
</evidence>
<dbReference type="EMBL" id="WLZY01000002">
    <property type="protein sequence ID" value="NDL56702.1"/>
    <property type="molecule type" value="Genomic_DNA"/>
</dbReference>
<evidence type="ECO:0000259" key="2">
    <source>
        <dbReference type="Pfam" id="PF13559"/>
    </source>
</evidence>
<keyword evidence="1" id="KW-0472">Membrane</keyword>
<feature type="transmembrane region" description="Helical" evidence="1">
    <location>
        <begin position="126"/>
        <end position="147"/>
    </location>
</feature>
<name>A0A7K3M1D2_9ACTN</name>
<gene>
    <name evidence="3" type="ORF">F7O44_06420</name>
</gene>
<dbReference type="Proteomes" id="UP000460435">
    <property type="component" value="Unassembled WGS sequence"/>
</dbReference>
<feature type="transmembrane region" description="Helical" evidence="1">
    <location>
        <begin position="58"/>
        <end position="77"/>
    </location>
</feature>
<protein>
    <submittedName>
        <fullName evidence="3">DUF4129 domain-containing protein</fullName>
    </submittedName>
</protein>
<dbReference type="AlphaFoldDB" id="A0A7K3M1D2"/>
<comment type="caution">
    <text evidence="3">The sequence shown here is derived from an EMBL/GenBank/DDBJ whole genome shotgun (WGS) entry which is preliminary data.</text>
</comment>
<evidence type="ECO:0000313" key="4">
    <source>
        <dbReference type="Proteomes" id="UP000460435"/>
    </source>
</evidence>
<evidence type="ECO:0000313" key="3">
    <source>
        <dbReference type="EMBL" id="NDL56702.1"/>
    </source>
</evidence>
<proteinExistence type="predicted"/>
<keyword evidence="1" id="KW-1133">Transmembrane helix</keyword>
<dbReference type="InterPro" id="IPR025403">
    <property type="entry name" value="TgpA-like_C"/>
</dbReference>
<accession>A0A7K3M1D2</accession>
<organism evidence="3 4">
    <name type="scientific">Phytoactinopolyspora mesophila</name>
    <dbReference type="NCBI Taxonomy" id="2650750"/>
    <lineage>
        <taxon>Bacteria</taxon>
        <taxon>Bacillati</taxon>
        <taxon>Actinomycetota</taxon>
        <taxon>Actinomycetes</taxon>
        <taxon>Jiangellales</taxon>
        <taxon>Jiangellaceae</taxon>
        <taxon>Phytoactinopolyspora</taxon>
    </lineage>
</organism>
<keyword evidence="4" id="KW-1185">Reference proteome</keyword>
<feature type="domain" description="Protein-glutamine gamma-glutamyltransferase-like C-terminal" evidence="2">
    <location>
        <begin position="202"/>
        <end position="271"/>
    </location>
</feature>